<dbReference type="InterPro" id="IPR020904">
    <property type="entry name" value="Sc_DH/Rdtase_CS"/>
</dbReference>
<name>A0A7H0SLA6_9CORY</name>
<dbReference type="Pfam" id="PF00106">
    <property type="entry name" value="adh_short"/>
    <property type="match status" value="1"/>
</dbReference>
<evidence type="ECO:0000313" key="5">
    <source>
        <dbReference type="EMBL" id="QNQ89331.1"/>
    </source>
</evidence>
<dbReference type="FunFam" id="3.40.50.720:FF:000047">
    <property type="entry name" value="NADP-dependent L-serine/L-allo-threonine dehydrogenase"/>
    <property type="match status" value="1"/>
</dbReference>
<proteinExistence type="inferred from homology"/>
<dbReference type="SUPFAM" id="SSF51735">
    <property type="entry name" value="NAD(P)-binding Rossmann-fold domains"/>
    <property type="match status" value="1"/>
</dbReference>
<reference evidence="5 6" key="1">
    <citation type="submission" date="2019-12" db="EMBL/GenBank/DDBJ databases">
        <title>Corynebacterium sp. nov., isolated from feces of the Anser Albifrons in China.</title>
        <authorList>
            <person name="Liu Q."/>
        </authorList>
    </citation>
    <scope>NUCLEOTIDE SEQUENCE [LARGE SCALE GENOMIC DNA]</scope>
    <source>
        <strain evidence="5 6">4H37-19</strain>
    </source>
</reference>
<evidence type="ECO:0000313" key="6">
    <source>
        <dbReference type="Proteomes" id="UP000516320"/>
    </source>
</evidence>
<dbReference type="PRINTS" id="PR00080">
    <property type="entry name" value="SDRFAMILY"/>
</dbReference>
<dbReference type="PRINTS" id="PR00081">
    <property type="entry name" value="GDHRDH"/>
</dbReference>
<dbReference type="PANTHER" id="PTHR42901:SF1">
    <property type="entry name" value="ALCOHOL DEHYDROGENASE"/>
    <property type="match status" value="1"/>
</dbReference>
<dbReference type="EMBL" id="CP046884">
    <property type="protein sequence ID" value="QNQ89331.1"/>
    <property type="molecule type" value="Genomic_DNA"/>
</dbReference>
<evidence type="ECO:0000256" key="4">
    <source>
        <dbReference type="SAM" id="MobiDB-lite"/>
    </source>
</evidence>
<dbReference type="RefSeq" id="WP_187974787.1">
    <property type="nucleotide sequence ID" value="NZ_CP046884.1"/>
</dbReference>
<dbReference type="Gene3D" id="3.40.50.720">
    <property type="entry name" value="NAD(P)-binding Rossmann-like Domain"/>
    <property type="match status" value="1"/>
</dbReference>
<accession>A0A7H0SLA6</accession>
<comment type="similarity">
    <text evidence="1 3">Belongs to the short-chain dehydrogenases/reductases (SDR) family.</text>
</comment>
<evidence type="ECO:0000256" key="3">
    <source>
        <dbReference type="RuleBase" id="RU000363"/>
    </source>
</evidence>
<dbReference type="KEGG" id="cpoy:GP475_00795"/>
<organism evidence="5 6">
    <name type="scientific">Corynebacterium poyangense</name>
    <dbReference type="NCBI Taxonomy" id="2684405"/>
    <lineage>
        <taxon>Bacteria</taxon>
        <taxon>Bacillati</taxon>
        <taxon>Actinomycetota</taxon>
        <taxon>Actinomycetes</taxon>
        <taxon>Mycobacteriales</taxon>
        <taxon>Corynebacteriaceae</taxon>
        <taxon>Corynebacterium</taxon>
    </lineage>
</organism>
<evidence type="ECO:0000256" key="1">
    <source>
        <dbReference type="ARBA" id="ARBA00006484"/>
    </source>
</evidence>
<dbReference type="Proteomes" id="UP000516320">
    <property type="component" value="Chromosome"/>
</dbReference>
<feature type="compositionally biased region" description="Polar residues" evidence="4">
    <location>
        <begin position="8"/>
        <end position="24"/>
    </location>
</feature>
<dbReference type="AlphaFoldDB" id="A0A7H0SLA6"/>
<dbReference type="GO" id="GO:0016616">
    <property type="term" value="F:oxidoreductase activity, acting on the CH-OH group of donors, NAD or NADP as acceptor"/>
    <property type="evidence" value="ECO:0007669"/>
    <property type="project" value="UniProtKB-ARBA"/>
</dbReference>
<keyword evidence="6" id="KW-1185">Reference proteome</keyword>
<sequence>MTLIPDDTSATPNPTSSAADTGSNSASCRVAVVTGGSSGIGEAAARALAQDGWQVIIAARREDRLAKIAEEIGATAITLDVTDDKSVAHFAQRIPAVDLLVNNAGGAKGLEPVEETTLQDWQWMYDTNVLGTVRVTQALLPQLREARGLIINIGSVAALRPYEGGSGYNAAKFGLRALTRVLRIENAEREVRVCEIDPGRVATDFSLVRFSGNQDRADAVYADKINLLAEDIAEAIRWVASLPPRVNIDSLNIMPADQI</sequence>
<protein>
    <submittedName>
        <fullName evidence="5">SDR family NAD(P)-dependent oxidoreductase</fullName>
    </submittedName>
</protein>
<dbReference type="PANTHER" id="PTHR42901">
    <property type="entry name" value="ALCOHOL DEHYDROGENASE"/>
    <property type="match status" value="1"/>
</dbReference>
<keyword evidence="2" id="KW-0560">Oxidoreductase</keyword>
<gene>
    <name evidence="5" type="ORF">GP475_00795</name>
</gene>
<evidence type="ECO:0000256" key="2">
    <source>
        <dbReference type="ARBA" id="ARBA00023002"/>
    </source>
</evidence>
<dbReference type="PROSITE" id="PS00061">
    <property type="entry name" value="ADH_SHORT"/>
    <property type="match status" value="1"/>
</dbReference>
<dbReference type="InterPro" id="IPR036291">
    <property type="entry name" value="NAD(P)-bd_dom_sf"/>
</dbReference>
<dbReference type="InterPro" id="IPR002347">
    <property type="entry name" value="SDR_fam"/>
</dbReference>
<feature type="region of interest" description="Disordered" evidence="4">
    <location>
        <begin position="1"/>
        <end position="24"/>
    </location>
</feature>